<gene>
    <name evidence="3" type="ORF">BWQ96_05308</name>
</gene>
<dbReference type="OrthoDB" id="428159at2759"/>
<feature type="compositionally biased region" description="Polar residues" evidence="2">
    <location>
        <begin position="297"/>
        <end position="312"/>
    </location>
</feature>
<feature type="coiled-coil region" evidence="1">
    <location>
        <begin position="521"/>
        <end position="611"/>
    </location>
</feature>
<name>A0A2V3IS69_9FLOR</name>
<accession>A0A2V3IS69</accession>
<keyword evidence="4" id="KW-1185">Reference proteome</keyword>
<feature type="compositionally biased region" description="Basic and acidic residues" evidence="2">
    <location>
        <begin position="393"/>
        <end position="405"/>
    </location>
</feature>
<organism evidence="3 4">
    <name type="scientific">Gracilariopsis chorda</name>
    <dbReference type="NCBI Taxonomy" id="448386"/>
    <lineage>
        <taxon>Eukaryota</taxon>
        <taxon>Rhodophyta</taxon>
        <taxon>Florideophyceae</taxon>
        <taxon>Rhodymeniophycidae</taxon>
        <taxon>Gracilariales</taxon>
        <taxon>Gracilariaceae</taxon>
        <taxon>Gracilariopsis</taxon>
    </lineage>
</organism>
<dbReference type="AlphaFoldDB" id="A0A2V3IS69"/>
<dbReference type="Proteomes" id="UP000247409">
    <property type="component" value="Unassembled WGS sequence"/>
</dbReference>
<feature type="compositionally biased region" description="Acidic residues" evidence="2">
    <location>
        <begin position="656"/>
        <end position="666"/>
    </location>
</feature>
<evidence type="ECO:0000313" key="4">
    <source>
        <dbReference type="Proteomes" id="UP000247409"/>
    </source>
</evidence>
<comment type="caution">
    <text evidence="3">The sequence shown here is derived from an EMBL/GenBank/DDBJ whole genome shotgun (WGS) entry which is preliminary data.</text>
</comment>
<reference evidence="3 4" key="1">
    <citation type="journal article" date="2018" name="Mol. Biol. Evol.">
        <title>Analysis of the draft genome of the red seaweed Gracilariopsis chorda provides insights into genome size evolution in Rhodophyta.</title>
        <authorList>
            <person name="Lee J."/>
            <person name="Yang E.C."/>
            <person name="Graf L."/>
            <person name="Yang J.H."/>
            <person name="Qiu H."/>
            <person name="Zel Zion U."/>
            <person name="Chan C.X."/>
            <person name="Stephens T.G."/>
            <person name="Weber A.P.M."/>
            <person name="Boo G.H."/>
            <person name="Boo S.M."/>
            <person name="Kim K.M."/>
            <person name="Shin Y."/>
            <person name="Jung M."/>
            <person name="Lee S.J."/>
            <person name="Yim H.S."/>
            <person name="Lee J.H."/>
            <person name="Bhattacharya D."/>
            <person name="Yoon H.S."/>
        </authorList>
    </citation>
    <scope>NUCLEOTIDE SEQUENCE [LARGE SCALE GENOMIC DNA]</scope>
    <source>
        <strain evidence="3 4">SKKU-2015</strain>
        <tissue evidence="3">Whole body</tissue>
    </source>
</reference>
<keyword evidence="1" id="KW-0175">Coiled coil</keyword>
<feature type="region of interest" description="Disordered" evidence="2">
    <location>
        <begin position="297"/>
        <end position="412"/>
    </location>
</feature>
<evidence type="ECO:0000256" key="2">
    <source>
        <dbReference type="SAM" id="MobiDB-lite"/>
    </source>
</evidence>
<proteinExistence type="predicted"/>
<feature type="region of interest" description="Disordered" evidence="2">
    <location>
        <begin position="656"/>
        <end position="751"/>
    </location>
</feature>
<evidence type="ECO:0000313" key="3">
    <source>
        <dbReference type="EMBL" id="PXF44944.1"/>
    </source>
</evidence>
<dbReference type="EMBL" id="NBIV01000077">
    <property type="protein sequence ID" value="PXF44944.1"/>
    <property type="molecule type" value="Genomic_DNA"/>
</dbReference>
<feature type="compositionally biased region" description="Basic and acidic residues" evidence="2">
    <location>
        <begin position="702"/>
        <end position="713"/>
    </location>
</feature>
<sequence length="808" mass="89602">MLQNTLSALLQSVASRYAELSPSDVGIGLRGGRLVVDDVQLRADTFNGPHVPFHVLKGRAGRLRVNVPWSALTAAPVEVYLENVHLIAGPKHSYPHKPHPPSKRPTNTAHWHHTNVGRLLFNVSVEMFGIKVEYRDDQCVAVISVASLHAFSAGPDWHRRFVSFTSVLDPNTPQATAVTMRKLVRLSGVHWVMIPRSENFQHSQHPETPDHSLPSPSYEHRTIDLHSFESQAPILHGIPITVKVLLCSGTALVDSTFTPGLHADIHVDIEDPAINLTARQIRWIDYIVKAGFGLANAQQPRKTPNTTNAQSNPPTPKRRRSQPPQHPNNNNGPETDTSEPDDSAGVTHDMSISSRLEKELAHQLQSSQSKTTRSPADDPDDEYTDTTQPRGSTYDDHHQQTHYDSNDEYDEEDDLIVVRDSTSSLDADDPDPPRRGALSSFWQAIVSEDVDDTVDDAAYALGLSNDRPPEEEDVDMNPDVEEADHAESQFAREAVNAAAMAGGLTMKLVLKTPDHEAWNKVEKLQEELEEEKKVRTRLQDAEKVLHNAEQRIQEAEALIQRLRDRNEALVNELRDLENMTSQAGKNKDAMIRQMEAALAKAERNLQGMLQAKFEQEASKTITKSIQVNTYEDVREAQASALEQKDVADHSPHAEDVDVDVCDDAGNEEPQSQQEVEAANQVHTEAEEKKQLIASNPTAVEEGGEREQDAHPEPAQEVFEDEQLTNGASKEAEVTEDDEVATRSAECTPPALTEIQLGADRFRQMPEVDAPSVSISKLIADMSSKVEVSPSSRNKRMEEAICSEGLTLI</sequence>
<protein>
    <submittedName>
        <fullName evidence="3">Vacuolar protein sorting-associated protein 13B</fullName>
    </submittedName>
</protein>
<feature type="compositionally biased region" description="Polar residues" evidence="2">
    <location>
        <begin position="363"/>
        <end position="374"/>
    </location>
</feature>
<evidence type="ECO:0000256" key="1">
    <source>
        <dbReference type="SAM" id="Coils"/>
    </source>
</evidence>